<evidence type="ECO:0000313" key="5">
    <source>
        <dbReference type="Proteomes" id="UP000823046"/>
    </source>
</evidence>
<gene>
    <name evidence="4" type="ORF">IE077_001235</name>
</gene>
<feature type="domain" description="Ribosome recycling factor" evidence="3">
    <location>
        <begin position="128"/>
        <end position="282"/>
    </location>
</feature>
<dbReference type="Proteomes" id="UP000823046">
    <property type="component" value="Unassembled WGS sequence"/>
</dbReference>
<dbReference type="Gene3D" id="1.10.132.20">
    <property type="entry name" value="Ribosome-recycling factor"/>
    <property type="match status" value="1"/>
</dbReference>
<evidence type="ECO:0000313" key="4">
    <source>
        <dbReference type="EMBL" id="KAF8821997.1"/>
    </source>
</evidence>
<dbReference type="Gene3D" id="3.30.1360.40">
    <property type="match status" value="1"/>
</dbReference>
<keyword evidence="5" id="KW-1185">Reference proteome</keyword>
<dbReference type="InterPro" id="IPR023584">
    <property type="entry name" value="Ribosome_recyc_fac_dom"/>
</dbReference>
<dbReference type="InterPro" id="IPR002661">
    <property type="entry name" value="Ribosome_recyc_fac"/>
</dbReference>
<comment type="similarity">
    <text evidence="1">Belongs to the RRF family.</text>
</comment>
<evidence type="ECO:0000256" key="1">
    <source>
        <dbReference type="ARBA" id="ARBA00005912"/>
    </source>
</evidence>
<sequence>MTTPLRCIAISSFLPSDGWRNKFPSIRLHSNSLLQRCPVQTHPSIGIICSFGSKKPKEKLTKQQLTIRRLQKVMFDNTKEADQVSAWTFEDDSVESEHAIGIDNAPQSKLKGMEHYLREIDESIKDFEENLTKSANTGISIEQFERISVGTRDGIILLKDASQIVIRSPTLVTFTIYDHGLINAVMRALHQTDHTWNPQDEGKGLIKLQLPKVTAETRNIWFKQAKDLAEQVKVKIRDIRRQGRIEIKNIHQNVERQAPIERDFQKAIEVKIANIDKLLNTKLRT</sequence>
<evidence type="ECO:0000256" key="2">
    <source>
        <dbReference type="ARBA" id="ARBA00022917"/>
    </source>
</evidence>
<dbReference type="Pfam" id="PF01765">
    <property type="entry name" value="RRF"/>
    <property type="match status" value="1"/>
</dbReference>
<reference evidence="4 5" key="1">
    <citation type="journal article" date="2020" name="bioRxiv">
        <title>Metabolic contributions of an alphaproteobacterial endosymbiont in the apicomplexan Cardiosporidium cionae.</title>
        <authorList>
            <person name="Hunter E.S."/>
            <person name="Paight C.J."/>
            <person name="Lane C.E."/>
        </authorList>
    </citation>
    <scope>NUCLEOTIDE SEQUENCE [LARGE SCALE GENOMIC DNA]</scope>
    <source>
        <strain evidence="4">ESH_2018</strain>
    </source>
</reference>
<proteinExistence type="inferred from homology"/>
<dbReference type="EMBL" id="JADAQX010000099">
    <property type="protein sequence ID" value="KAF8821997.1"/>
    <property type="molecule type" value="Genomic_DNA"/>
</dbReference>
<dbReference type="PANTHER" id="PTHR20982">
    <property type="entry name" value="RIBOSOME RECYCLING FACTOR"/>
    <property type="match status" value="1"/>
</dbReference>
<protein>
    <submittedName>
        <fullName evidence="4">Ribosome recycling factor protein</fullName>
    </submittedName>
</protein>
<organism evidence="4 5">
    <name type="scientific">Cardiosporidium cionae</name>
    <dbReference type="NCBI Taxonomy" id="476202"/>
    <lineage>
        <taxon>Eukaryota</taxon>
        <taxon>Sar</taxon>
        <taxon>Alveolata</taxon>
        <taxon>Apicomplexa</taxon>
        <taxon>Aconoidasida</taxon>
        <taxon>Nephromycida</taxon>
        <taxon>Cardiosporidium</taxon>
    </lineage>
</organism>
<comment type="caution">
    <text evidence="4">The sequence shown here is derived from an EMBL/GenBank/DDBJ whole genome shotgun (WGS) entry which is preliminary data.</text>
</comment>
<keyword evidence="2" id="KW-0648">Protein biosynthesis</keyword>
<accession>A0ABQ7JD99</accession>
<name>A0ABQ7JD99_9APIC</name>
<dbReference type="PANTHER" id="PTHR20982:SF3">
    <property type="entry name" value="MITOCHONDRIAL RIBOSOME RECYCLING FACTOR PSEUDO 1"/>
    <property type="match status" value="1"/>
</dbReference>
<dbReference type="SUPFAM" id="SSF55194">
    <property type="entry name" value="Ribosome recycling factor, RRF"/>
    <property type="match status" value="1"/>
</dbReference>
<dbReference type="InterPro" id="IPR036191">
    <property type="entry name" value="RRF_sf"/>
</dbReference>
<evidence type="ECO:0000259" key="3">
    <source>
        <dbReference type="Pfam" id="PF01765"/>
    </source>
</evidence>